<protein>
    <submittedName>
        <fullName evidence="1">Uncharacterized protein</fullName>
    </submittedName>
</protein>
<evidence type="ECO:0000313" key="1">
    <source>
        <dbReference type="EMBL" id="GAH86550.1"/>
    </source>
</evidence>
<dbReference type="AlphaFoldDB" id="X1JYV5"/>
<sequence>MDMAAISFAIKLITSVFCPIKENPTIWPESNLTESSFLAS</sequence>
<proteinExistence type="predicted"/>
<reference evidence="1" key="1">
    <citation type="journal article" date="2014" name="Front. Microbiol.">
        <title>High frequency of phylogenetically diverse reductive dehalogenase-homologous genes in deep subseafloor sedimentary metagenomes.</title>
        <authorList>
            <person name="Kawai M."/>
            <person name="Futagami T."/>
            <person name="Toyoda A."/>
            <person name="Takaki Y."/>
            <person name="Nishi S."/>
            <person name="Hori S."/>
            <person name="Arai W."/>
            <person name="Tsubouchi T."/>
            <person name="Morono Y."/>
            <person name="Uchiyama I."/>
            <person name="Ito T."/>
            <person name="Fujiyama A."/>
            <person name="Inagaki F."/>
            <person name="Takami H."/>
        </authorList>
    </citation>
    <scope>NUCLEOTIDE SEQUENCE</scope>
    <source>
        <strain evidence="1">Expedition CK06-06</strain>
    </source>
</reference>
<accession>X1JYV5</accession>
<gene>
    <name evidence="1" type="ORF">S03H2_63646</name>
</gene>
<dbReference type="EMBL" id="BARU01041259">
    <property type="protein sequence ID" value="GAH86550.1"/>
    <property type="molecule type" value="Genomic_DNA"/>
</dbReference>
<organism evidence="1">
    <name type="scientific">marine sediment metagenome</name>
    <dbReference type="NCBI Taxonomy" id="412755"/>
    <lineage>
        <taxon>unclassified sequences</taxon>
        <taxon>metagenomes</taxon>
        <taxon>ecological metagenomes</taxon>
    </lineage>
</organism>
<name>X1JYV5_9ZZZZ</name>
<comment type="caution">
    <text evidence="1">The sequence shown here is derived from an EMBL/GenBank/DDBJ whole genome shotgun (WGS) entry which is preliminary data.</text>
</comment>